<protein>
    <recommendedName>
        <fullName evidence="5">Calx-beta domain-containing protein</fullName>
    </recommendedName>
</protein>
<dbReference type="Pfam" id="PF03160">
    <property type="entry name" value="Calx-beta"/>
    <property type="match status" value="1"/>
</dbReference>
<organism evidence="6 7">
    <name type="scientific">Thiomicrorhabdus immobilis</name>
    <dbReference type="NCBI Taxonomy" id="2791037"/>
    <lineage>
        <taxon>Bacteria</taxon>
        <taxon>Pseudomonadati</taxon>
        <taxon>Pseudomonadota</taxon>
        <taxon>Gammaproteobacteria</taxon>
        <taxon>Thiotrichales</taxon>
        <taxon>Piscirickettsiaceae</taxon>
        <taxon>Thiomicrorhabdus</taxon>
    </lineage>
</organism>
<proteinExistence type="predicted"/>
<evidence type="ECO:0000256" key="4">
    <source>
        <dbReference type="SAM" id="SignalP"/>
    </source>
</evidence>
<evidence type="ECO:0000256" key="2">
    <source>
        <dbReference type="ARBA" id="ARBA00022737"/>
    </source>
</evidence>
<dbReference type="Gene3D" id="2.60.40.2030">
    <property type="match status" value="1"/>
</dbReference>
<feature type="chain" id="PRO_5045035594" description="Calx-beta domain-containing protein" evidence="4">
    <location>
        <begin position="18"/>
        <end position="759"/>
    </location>
</feature>
<keyword evidence="1 4" id="KW-0732">Signal</keyword>
<dbReference type="InterPro" id="IPR003644">
    <property type="entry name" value="Calx_beta"/>
</dbReference>
<dbReference type="Proteomes" id="UP001054820">
    <property type="component" value="Chromosome"/>
</dbReference>
<evidence type="ECO:0000256" key="3">
    <source>
        <dbReference type="ARBA" id="ARBA00022837"/>
    </source>
</evidence>
<keyword evidence="7" id="KW-1185">Reference proteome</keyword>
<keyword evidence="2" id="KW-0677">Repeat</keyword>
<keyword evidence="3" id="KW-0106">Calcium</keyword>
<dbReference type="InterPro" id="IPR036280">
    <property type="entry name" value="Multihaem_cyt_sf"/>
</dbReference>
<dbReference type="Gene3D" id="1.10.1130.10">
    <property type="entry name" value="Flavocytochrome C3, Chain A"/>
    <property type="match status" value="1"/>
</dbReference>
<dbReference type="InterPro" id="IPR051829">
    <property type="entry name" value="Multiheme_Cytochr_ET"/>
</dbReference>
<accession>A0ABM7MFB1</accession>
<dbReference type="InterPro" id="IPR038081">
    <property type="entry name" value="CalX-like_sf"/>
</dbReference>
<dbReference type="SUPFAM" id="SSF141072">
    <property type="entry name" value="CalX-like"/>
    <property type="match status" value="1"/>
</dbReference>
<dbReference type="PROSITE" id="PS51257">
    <property type="entry name" value="PROKAR_LIPOPROTEIN"/>
    <property type="match status" value="1"/>
</dbReference>
<evidence type="ECO:0000313" key="6">
    <source>
        <dbReference type="EMBL" id="BCN94120.1"/>
    </source>
</evidence>
<dbReference type="PANTHER" id="PTHR35038">
    <property type="entry name" value="DISSIMILATORY SULFITE REDUCTASE SIRA"/>
    <property type="match status" value="1"/>
</dbReference>
<dbReference type="SMART" id="SM00237">
    <property type="entry name" value="Calx_beta"/>
    <property type="match status" value="1"/>
</dbReference>
<feature type="signal peptide" evidence="4">
    <location>
        <begin position="1"/>
        <end position="17"/>
    </location>
</feature>
<sequence length="759" mass="80752">MKLLNNLSLLSVPIFLALSLAGCGGGGGSDTTTIDPAPTLQSLSVQDTSAVYTATSVVVTVSLSAASEEAISVNYTTVDGTAVAGTDYTATSGVLDFSAGDISKTVTIQLQASRNTDTTKLFHLTLSNPTNATISDDTGVVVLLDNSPDSAMFSNTAAIENWGSEGVFTASATCAACHAGNGLVMDYNGDDVSPFTKWKHSTMANALNDPYFNAVVEEEGHVFPDKKVFIEDTCMRCHAPMAYTHAHQTNTDLVDDPTTLLADGGYPFATAIEDNAAREGVACTSCHQVQPDNLGTIASMSGHYQIKSTSDTGNKTIFGPFQLPTGNNMINQTGYTPQYAAHIAESALCASCHNLYTPSLDLDGNPILIDPNDSNSIAQFPEQTPYWEWLNSDFSDPTKGNKTCQACHMAEPEAGYKTVISTKSPGNATLVERPDFGGKDNLDSFFGVHEFVGGNSYLLTLLKTYMTELGLGTDSGHTAQGFQDKVDATKAFLSTAADVVAMPSLVGTTLTVPVKITNNTGHKLPTSYPSRRMWVHLKITDNNGTTVFESGAVDSNGRIAKDNSTTGFTQSKCLEMLKQPDAASFDSIAEGCYEPHHDTINSADQVAIYEGVLGDVNQDITHVLLHARQYLKDNRIPPKGWTLDGQHTNPADSSIMDDGIVGLASTDTDFAPGKEAAGSDATDTVTYNIDVSAGTAPFNVTVELYYQTIKPSFVLGMHADDVAHGGITGDSYVGRFKEMYEKTPPITETLASQTINNIN</sequence>
<dbReference type="EMBL" id="AP024202">
    <property type="protein sequence ID" value="BCN94120.1"/>
    <property type="molecule type" value="Genomic_DNA"/>
</dbReference>
<evidence type="ECO:0000256" key="1">
    <source>
        <dbReference type="ARBA" id="ARBA00022729"/>
    </source>
</evidence>
<evidence type="ECO:0000259" key="5">
    <source>
        <dbReference type="SMART" id="SM00237"/>
    </source>
</evidence>
<reference evidence="6" key="1">
    <citation type="journal article" date="2022" name="Arch. Microbiol.">
        <title>Thiomicrorhabdus immobilis sp. nov., a mesophilic sulfur-oxidizing bacterium isolated from sediment of a brackish lake in northern Japan.</title>
        <authorList>
            <person name="Kojima H."/>
            <person name="Mochizuki J."/>
            <person name="Kanda M."/>
            <person name="Watanabe T."/>
            <person name="Fukui M."/>
        </authorList>
    </citation>
    <scope>NUCLEOTIDE SEQUENCE</scope>
    <source>
        <strain evidence="6">Am19</strain>
    </source>
</reference>
<name>A0ABM7MFB1_9GAMM</name>
<evidence type="ECO:0000313" key="7">
    <source>
        <dbReference type="Proteomes" id="UP001054820"/>
    </source>
</evidence>
<gene>
    <name evidence="6" type="ORF">THMIRHAM_19050</name>
</gene>
<dbReference type="PANTHER" id="PTHR35038:SF6">
    <property type="entry name" value="SURFACE LOCALIZED DECAHEME CYTOCHROME C LIPOPROTEIN"/>
    <property type="match status" value="1"/>
</dbReference>
<dbReference type="SUPFAM" id="SSF48695">
    <property type="entry name" value="Multiheme cytochromes"/>
    <property type="match status" value="1"/>
</dbReference>
<feature type="domain" description="Calx-beta" evidence="5">
    <location>
        <begin position="30"/>
        <end position="127"/>
    </location>
</feature>